<dbReference type="GO" id="GO:0005524">
    <property type="term" value="F:ATP binding"/>
    <property type="evidence" value="ECO:0007669"/>
    <property type="project" value="UniProtKB-KW"/>
</dbReference>
<dbReference type="PANTHER" id="PTHR11638">
    <property type="entry name" value="ATP-DEPENDENT CLP PROTEASE"/>
    <property type="match status" value="1"/>
</dbReference>
<dbReference type="KEGG" id="pca:Pcar_2260"/>
<sequence length="752" mass="83018">MFAQEVQITFSLAVREAQRRRHEYLTTEHILYAMLLEEHGKELIVACGGDTEALKGQLETYFTERLESLVEDTDNVPEQTVGLQRVLQRAVLHLHSAGKKEITIGDLLAAMFAEKNTHAVHFLEEQGVSRLDVLNYISHGVTRVSRQGDDSQPHTPSQPGGGSDDKANPEREKTKQDPLTLFTVDLVERARQGRIDPLIGRDAELERTVQVLCRRRKNNPLFVGEAGVGKTAMAEGLALMISQGQVPEILSRCEIFALDMGTLLAGTKFRGDFEERLKSVIKALETHPDSILFIDEIHTVVGAGATSGGSLDASNILKPVLASGDFRCIGSTTYEEYKNLFDKDRALSRRFQKIDIVEPSVEETVDILQGLKDRYEEHHGVSFTDEAITAAAQLSARHINFRHLPDKAIDVLDEAGAAMRLAGGRVVHLDDVERVVAGIARIPERSVSTSDRRRLKTLGRDLKRQVFGQDQAVDALARSVLRARAGLGHPDKPTGSFLFTGPTGVGKTEAARQLALQLGVEFIRFDMSEYMEKHSVSRLIGAPPGYVGFDQGGLLTDAVTKQPYAVLLLDEIEKAHPDLFSILLQIMDHGSLTDNNGKKADFRNVVLIMTSNVGAREMSANPIGFGKEGETVPRQAVERTFAPEFRNRLDAIIPFHGLGEQTMLKIVDKFLDQLRERLAERQITLVVSSAARADLARRGYDPRFGARPLSRLIQAEVSDVIAQEILFGALQSGGEVRIGCRAGKLTFRFSAE</sequence>
<dbReference type="Pfam" id="PF17871">
    <property type="entry name" value="AAA_lid_9"/>
    <property type="match status" value="1"/>
</dbReference>
<dbReference type="Proteomes" id="UP000002534">
    <property type="component" value="Chromosome"/>
</dbReference>
<dbReference type="PRINTS" id="PR00300">
    <property type="entry name" value="CLPPROTEASEA"/>
</dbReference>
<dbReference type="PROSITE" id="PS00870">
    <property type="entry name" value="CLPAB_1"/>
    <property type="match status" value="1"/>
</dbReference>
<dbReference type="InterPro" id="IPR041546">
    <property type="entry name" value="ClpA/ClpB_AAA_lid"/>
</dbReference>
<dbReference type="InterPro" id="IPR004176">
    <property type="entry name" value="Clp_R_N"/>
</dbReference>
<proteinExistence type="inferred from homology"/>
<dbReference type="InterPro" id="IPR013461">
    <property type="entry name" value="ClpA"/>
</dbReference>
<dbReference type="Pfam" id="PF10431">
    <property type="entry name" value="ClpB_D2-small"/>
    <property type="match status" value="1"/>
</dbReference>
<evidence type="ECO:0000256" key="6">
    <source>
        <dbReference type="RuleBase" id="RU004432"/>
    </source>
</evidence>
<dbReference type="STRING" id="338963.Pcar_2260"/>
<dbReference type="CDD" id="cd00009">
    <property type="entry name" value="AAA"/>
    <property type="match status" value="1"/>
</dbReference>
<dbReference type="InterPro" id="IPR050130">
    <property type="entry name" value="ClpA_ClpB"/>
</dbReference>
<dbReference type="SUPFAM" id="SSF81923">
    <property type="entry name" value="Double Clp-N motif"/>
    <property type="match status" value="1"/>
</dbReference>
<gene>
    <name evidence="9" type="primary">clpA</name>
    <name evidence="9" type="ordered locus">Pcar_2260</name>
</gene>
<dbReference type="EMBL" id="CP000142">
    <property type="protein sequence ID" value="ABA89499.1"/>
    <property type="molecule type" value="Genomic_DNA"/>
</dbReference>
<dbReference type="GO" id="GO:0005737">
    <property type="term" value="C:cytoplasm"/>
    <property type="evidence" value="ECO:0007669"/>
    <property type="project" value="TreeGrafter"/>
</dbReference>
<dbReference type="SMART" id="SM01086">
    <property type="entry name" value="ClpB_D2-small"/>
    <property type="match status" value="1"/>
</dbReference>
<dbReference type="GO" id="GO:0006508">
    <property type="term" value="P:proteolysis"/>
    <property type="evidence" value="ECO:0007669"/>
    <property type="project" value="UniProtKB-KW"/>
</dbReference>
<evidence type="ECO:0000313" key="9">
    <source>
        <dbReference type="EMBL" id="ABA89499.1"/>
    </source>
</evidence>
<keyword evidence="9" id="KW-0645">Protease</keyword>
<dbReference type="eggNOG" id="COG0542">
    <property type="taxonomic scope" value="Bacteria"/>
</dbReference>
<dbReference type="SMART" id="SM00382">
    <property type="entry name" value="AAA"/>
    <property type="match status" value="2"/>
</dbReference>
<name>Q3A2A8_SYNC1</name>
<keyword evidence="10" id="KW-1185">Reference proteome</keyword>
<dbReference type="AlphaFoldDB" id="Q3A2A8"/>
<dbReference type="InterPro" id="IPR036628">
    <property type="entry name" value="Clp_N_dom_sf"/>
</dbReference>
<dbReference type="InterPro" id="IPR001270">
    <property type="entry name" value="ClpA/B"/>
</dbReference>
<protein>
    <submittedName>
        <fullName evidence="9">ATP-dependent Clp protease, ATP-binding subunit ClpA</fullName>
    </submittedName>
</protein>
<feature type="region of interest" description="Disordered" evidence="7">
    <location>
        <begin position="142"/>
        <end position="178"/>
    </location>
</feature>
<dbReference type="RefSeq" id="WP_011342016.1">
    <property type="nucleotide sequence ID" value="NC_007498.2"/>
</dbReference>
<dbReference type="FunFam" id="3.40.50.300:FF:000025">
    <property type="entry name" value="ATP-dependent Clp protease subunit"/>
    <property type="match status" value="1"/>
</dbReference>
<evidence type="ECO:0000256" key="3">
    <source>
        <dbReference type="ARBA" id="ARBA00022840"/>
    </source>
</evidence>
<feature type="domain" description="Clp R" evidence="8">
    <location>
        <begin position="1"/>
        <end position="144"/>
    </location>
</feature>
<reference evidence="10" key="1">
    <citation type="submission" date="2005-10" db="EMBL/GenBank/DDBJ databases">
        <title>Complete sequence of Pelobacter carbinolicus DSM 2380.</title>
        <authorList>
            <person name="Copeland A."/>
            <person name="Lucas S."/>
            <person name="Lapidus A."/>
            <person name="Barry K."/>
            <person name="Detter J.C."/>
            <person name="Glavina T."/>
            <person name="Hammon N."/>
            <person name="Israni S."/>
            <person name="Pitluck S."/>
            <person name="Chertkov O."/>
            <person name="Schmutz J."/>
            <person name="Larimer F."/>
            <person name="Land M."/>
            <person name="Kyrpides N."/>
            <person name="Ivanova N."/>
            <person name="Richardson P."/>
        </authorList>
    </citation>
    <scope>NUCLEOTIDE SEQUENCE [LARGE SCALE GENOMIC DNA]</scope>
    <source>
        <strain evidence="10">DSM 2380 / NBRC 103641 / GraBd1</strain>
    </source>
</reference>
<keyword evidence="3 6" id="KW-0067">ATP-binding</keyword>
<dbReference type="GO" id="GO:0008233">
    <property type="term" value="F:peptidase activity"/>
    <property type="evidence" value="ECO:0007669"/>
    <property type="project" value="UniProtKB-KW"/>
</dbReference>
<dbReference type="HOGENOM" id="CLU_005070_4_1_7"/>
<keyword evidence="1 5" id="KW-0677">Repeat</keyword>
<dbReference type="CDD" id="cd19499">
    <property type="entry name" value="RecA-like_ClpB_Hsp104-like"/>
    <property type="match status" value="1"/>
</dbReference>
<keyword evidence="2 6" id="KW-0547">Nucleotide-binding</keyword>
<dbReference type="InterPro" id="IPR003593">
    <property type="entry name" value="AAA+_ATPase"/>
</dbReference>
<dbReference type="NCBIfam" id="TIGR02639">
    <property type="entry name" value="ClpA"/>
    <property type="match status" value="1"/>
</dbReference>
<dbReference type="PANTHER" id="PTHR11638:SF111">
    <property type="entry name" value="ATP-DEPENDENT CLP PROTEASE ATP-BINDING SUBUNIT CLPA"/>
    <property type="match status" value="1"/>
</dbReference>
<dbReference type="Gene3D" id="1.10.8.60">
    <property type="match status" value="2"/>
</dbReference>
<organism evidence="9 10">
    <name type="scientific">Syntrophotalea carbinolica (strain DSM 2380 / NBRC 103641 / GraBd1)</name>
    <name type="common">Pelobacter carbinolicus</name>
    <dbReference type="NCBI Taxonomy" id="338963"/>
    <lineage>
        <taxon>Bacteria</taxon>
        <taxon>Pseudomonadati</taxon>
        <taxon>Thermodesulfobacteriota</taxon>
        <taxon>Desulfuromonadia</taxon>
        <taxon>Desulfuromonadales</taxon>
        <taxon>Syntrophotaleaceae</taxon>
        <taxon>Syntrophotalea</taxon>
    </lineage>
</organism>
<evidence type="ECO:0000256" key="7">
    <source>
        <dbReference type="SAM" id="MobiDB-lite"/>
    </source>
</evidence>
<accession>Q3A2A8</accession>
<evidence type="ECO:0000259" key="8">
    <source>
        <dbReference type="PROSITE" id="PS51903"/>
    </source>
</evidence>
<reference evidence="9 10" key="2">
    <citation type="journal article" date="2012" name="BMC Genomics">
        <title>The genome of Pelobacter carbinolicus reveals surprising metabolic capabilities and physiological features.</title>
        <authorList>
            <person name="Aklujkar M."/>
            <person name="Haveman S.A."/>
            <person name="Didonato R.Jr."/>
            <person name="Chertkov O."/>
            <person name="Han C.S."/>
            <person name="Land M.L."/>
            <person name="Brown P."/>
            <person name="Lovley D.R."/>
        </authorList>
    </citation>
    <scope>NUCLEOTIDE SEQUENCE [LARGE SCALE GENOMIC DNA]</scope>
    <source>
        <strain evidence="10">DSM 2380 / NBRC 103641 / GraBd1</strain>
    </source>
</reference>
<keyword evidence="9" id="KW-0378">Hydrolase</keyword>
<dbReference type="Pfam" id="PF00004">
    <property type="entry name" value="AAA"/>
    <property type="match status" value="1"/>
</dbReference>
<dbReference type="Gene3D" id="1.10.1780.10">
    <property type="entry name" value="Clp, N-terminal domain"/>
    <property type="match status" value="1"/>
</dbReference>
<dbReference type="InterPro" id="IPR018368">
    <property type="entry name" value="ClpA/B_CS1"/>
</dbReference>
<dbReference type="InterPro" id="IPR019489">
    <property type="entry name" value="Clp_ATPase_C"/>
</dbReference>
<dbReference type="GO" id="GO:0043335">
    <property type="term" value="P:protein unfolding"/>
    <property type="evidence" value="ECO:0007669"/>
    <property type="project" value="InterPro"/>
</dbReference>
<evidence type="ECO:0000256" key="5">
    <source>
        <dbReference type="PROSITE-ProRule" id="PRU01251"/>
    </source>
</evidence>
<feature type="compositionally biased region" description="Basic and acidic residues" evidence="7">
    <location>
        <begin position="163"/>
        <end position="176"/>
    </location>
</feature>
<dbReference type="Gene3D" id="3.40.50.300">
    <property type="entry name" value="P-loop containing nucleotide triphosphate hydrolases"/>
    <property type="match status" value="2"/>
</dbReference>
<evidence type="ECO:0000256" key="4">
    <source>
        <dbReference type="ARBA" id="ARBA00023186"/>
    </source>
</evidence>
<dbReference type="InterPro" id="IPR003959">
    <property type="entry name" value="ATPase_AAA_core"/>
</dbReference>
<dbReference type="Pfam" id="PF02861">
    <property type="entry name" value="Clp_N"/>
    <property type="match status" value="1"/>
</dbReference>
<dbReference type="InterPro" id="IPR028299">
    <property type="entry name" value="ClpA/B_CS2"/>
</dbReference>
<dbReference type="GO" id="GO:0016887">
    <property type="term" value="F:ATP hydrolysis activity"/>
    <property type="evidence" value="ECO:0007669"/>
    <property type="project" value="InterPro"/>
</dbReference>
<dbReference type="PROSITE" id="PS00871">
    <property type="entry name" value="CLPAB_2"/>
    <property type="match status" value="1"/>
</dbReference>
<evidence type="ECO:0000256" key="2">
    <source>
        <dbReference type="ARBA" id="ARBA00022741"/>
    </source>
</evidence>
<evidence type="ECO:0000256" key="1">
    <source>
        <dbReference type="ARBA" id="ARBA00022737"/>
    </source>
</evidence>
<keyword evidence="4 6" id="KW-0143">Chaperone</keyword>
<dbReference type="InterPro" id="IPR027417">
    <property type="entry name" value="P-loop_NTPase"/>
</dbReference>
<dbReference type="Pfam" id="PF07724">
    <property type="entry name" value="AAA_2"/>
    <property type="match status" value="1"/>
</dbReference>
<comment type="similarity">
    <text evidence="6">Belongs to the ClpA/ClpB family.</text>
</comment>
<dbReference type="PROSITE" id="PS51903">
    <property type="entry name" value="CLP_R"/>
    <property type="match status" value="1"/>
</dbReference>
<dbReference type="SUPFAM" id="SSF52540">
    <property type="entry name" value="P-loop containing nucleoside triphosphate hydrolases"/>
    <property type="match status" value="2"/>
</dbReference>
<dbReference type="OrthoDB" id="9803641at2"/>
<evidence type="ECO:0000313" key="10">
    <source>
        <dbReference type="Proteomes" id="UP000002534"/>
    </source>
</evidence>
<dbReference type="GO" id="GO:0034605">
    <property type="term" value="P:cellular response to heat"/>
    <property type="evidence" value="ECO:0007669"/>
    <property type="project" value="TreeGrafter"/>
</dbReference>